<keyword evidence="2" id="KW-0645">Protease</keyword>
<evidence type="ECO:0000313" key="7">
    <source>
        <dbReference type="Proteomes" id="UP000276133"/>
    </source>
</evidence>
<dbReference type="GO" id="GO:0016579">
    <property type="term" value="P:protein deubiquitination"/>
    <property type="evidence" value="ECO:0007669"/>
    <property type="project" value="TreeGrafter"/>
</dbReference>
<evidence type="ECO:0000313" key="6">
    <source>
        <dbReference type="EMBL" id="RNA37182.1"/>
    </source>
</evidence>
<name>A0A3M7SNB4_BRAPC</name>
<evidence type="ECO:0000256" key="2">
    <source>
        <dbReference type="ARBA" id="ARBA00022670"/>
    </source>
</evidence>
<evidence type="ECO:0000256" key="4">
    <source>
        <dbReference type="SAM" id="MobiDB-lite"/>
    </source>
</evidence>
<organism evidence="6 7">
    <name type="scientific">Brachionus plicatilis</name>
    <name type="common">Marine rotifer</name>
    <name type="synonym">Brachionus muelleri</name>
    <dbReference type="NCBI Taxonomy" id="10195"/>
    <lineage>
        <taxon>Eukaryota</taxon>
        <taxon>Metazoa</taxon>
        <taxon>Spiralia</taxon>
        <taxon>Gnathifera</taxon>
        <taxon>Rotifera</taxon>
        <taxon>Eurotatoria</taxon>
        <taxon>Monogononta</taxon>
        <taxon>Pseudotrocha</taxon>
        <taxon>Ploima</taxon>
        <taxon>Brachionidae</taxon>
        <taxon>Brachionus</taxon>
    </lineage>
</organism>
<feature type="domain" description="PPPDE" evidence="5">
    <location>
        <begin position="10"/>
        <end position="154"/>
    </location>
</feature>
<dbReference type="GO" id="GO:0101005">
    <property type="term" value="F:deubiquitinase activity"/>
    <property type="evidence" value="ECO:0007669"/>
    <property type="project" value="TreeGrafter"/>
</dbReference>
<comment type="similarity">
    <text evidence="1">Belongs to the DeSI family.</text>
</comment>
<reference evidence="6 7" key="1">
    <citation type="journal article" date="2018" name="Sci. Rep.">
        <title>Genomic signatures of local adaptation to the degree of environmental predictability in rotifers.</title>
        <authorList>
            <person name="Franch-Gras L."/>
            <person name="Hahn C."/>
            <person name="Garcia-Roger E.M."/>
            <person name="Carmona M.J."/>
            <person name="Serra M."/>
            <person name="Gomez A."/>
        </authorList>
    </citation>
    <scope>NUCLEOTIDE SEQUENCE [LARGE SCALE GENOMIC DNA]</scope>
    <source>
        <strain evidence="6">HYR1</strain>
    </source>
</reference>
<keyword evidence="3" id="KW-0378">Hydrolase</keyword>
<dbReference type="SMART" id="SM01179">
    <property type="entry name" value="DUF862"/>
    <property type="match status" value="1"/>
</dbReference>
<dbReference type="GO" id="GO:0006508">
    <property type="term" value="P:proteolysis"/>
    <property type="evidence" value="ECO:0007669"/>
    <property type="project" value="UniProtKB-KW"/>
</dbReference>
<dbReference type="EMBL" id="REGN01001075">
    <property type="protein sequence ID" value="RNA37182.1"/>
    <property type="molecule type" value="Genomic_DNA"/>
</dbReference>
<proteinExistence type="inferred from homology"/>
<sequence length="229" mass="25743">MSATSKKEGEAIFINIYDMYTMNGYTSALGVGIYHSGVEVYGVEYGYGGHPFPFSGIFEMVPKDTEELGESFKFKESIEIGRTDFTKAEIEQIVALIGREFRGIDYHLINKNCNSFSSKFCQFLCGEDIPAWVNRLAYISTYVPFIERIIPREWISPIAIQHTIENYNDSENSNPTNGQNGQEFSASATSDPSASKSITTTFNGIWSSVLNAFERIEPNELLDKNNRTV</sequence>
<dbReference type="OrthoDB" id="412286at2759"/>
<dbReference type="PANTHER" id="PTHR12378:SF80">
    <property type="entry name" value="IP06716P-RELATED"/>
    <property type="match status" value="1"/>
</dbReference>
<dbReference type="Gene3D" id="3.90.1720.30">
    <property type="entry name" value="PPPDE domains"/>
    <property type="match status" value="1"/>
</dbReference>
<protein>
    <submittedName>
        <fullName evidence="6">Desumoylating isopeptidase 2-like</fullName>
    </submittedName>
</protein>
<evidence type="ECO:0000256" key="1">
    <source>
        <dbReference type="ARBA" id="ARBA00008140"/>
    </source>
</evidence>
<accession>A0A3M7SNB4</accession>
<keyword evidence="7" id="KW-1185">Reference proteome</keyword>
<dbReference type="InterPro" id="IPR008580">
    <property type="entry name" value="PPPDE_dom"/>
</dbReference>
<dbReference type="AlphaFoldDB" id="A0A3M7SNB4"/>
<dbReference type="Pfam" id="PF05903">
    <property type="entry name" value="Peptidase_C97"/>
    <property type="match status" value="1"/>
</dbReference>
<evidence type="ECO:0000259" key="5">
    <source>
        <dbReference type="PROSITE" id="PS51858"/>
    </source>
</evidence>
<gene>
    <name evidence="6" type="ORF">BpHYR1_036632</name>
</gene>
<dbReference type="PANTHER" id="PTHR12378">
    <property type="entry name" value="DESUMOYLATING ISOPEPTIDASE"/>
    <property type="match status" value="1"/>
</dbReference>
<evidence type="ECO:0000256" key="3">
    <source>
        <dbReference type="ARBA" id="ARBA00022801"/>
    </source>
</evidence>
<feature type="region of interest" description="Disordered" evidence="4">
    <location>
        <begin position="169"/>
        <end position="195"/>
    </location>
</feature>
<dbReference type="InterPro" id="IPR042266">
    <property type="entry name" value="PPPDE_sf"/>
</dbReference>
<dbReference type="Proteomes" id="UP000276133">
    <property type="component" value="Unassembled WGS sequence"/>
</dbReference>
<dbReference type="STRING" id="10195.A0A3M7SNB4"/>
<dbReference type="PROSITE" id="PS51858">
    <property type="entry name" value="PPPDE"/>
    <property type="match status" value="1"/>
</dbReference>
<comment type="caution">
    <text evidence="6">The sequence shown here is derived from an EMBL/GenBank/DDBJ whole genome shotgun (WGS) entry which is preliminary data.</text>
</comment>